<keyword evidence="3" id="KW-1185">Reference proteome</keyword>
<dbReference type="EMBL" id="CP002838">
    <property type="protein sequence ID" value="AEM38980.1"/>
    <property type="molecule type" value="Genomic_DNA"/>
</dbReference>
<feature type="transmembrane region" description="Helical" evidence="1">
    <location>
        <begin position="104"/>
        <end position="128"/>
    </location>
</feature>
<feature type="transmembrane region" description="Helical" evidence="1">
    <location>
        <begin position="273"/>
        <end position="295"/>
    </location>
</feature>
<organism evidence="2 3">
    <name type="scientific">Pyrolobus fumarii (strain DSM 11204 / 1A)</name>
    <dbReference type="NCBI Taxonomy" id="694429"/>
    <lineage>
        <taxon>Archaea</taxon>
        <taxon>Thermoproteota</taxon>
        <taxon>Thermoprotei</taxon>
        <taxon>Desulfurococcales</taxon>
        <taxon>Pyrodictiaceae</taxon>
        <taxon>Pyrolobus</taxon>
    </lineage>
</organism>
<evidence type="ECO:0000313" key="3">
    <source>
        <dbReference type="Proteomes" id="UP000001037"/>
    </source>
</evidence>
<dbReference type="eggNOG" id="arCOG07110">
    <property type="taxonomic scope" value="Archaea"/>
</dbReference>
<feature type="transmembrane region" description="Helical" evidence="1">
    <location>
        <begin position="185"/>
        <end position="212"/>
    </location>
</feature>
<evidence type="ECO:0000313" key="2">
    <source>
        <dbReference type="EMBL" id="AEM38980.1"/>
    </source>
</evidence>
<keyword evidence="1" id="KW-1133">Transmembrane helix</keyword>
<reference evidence="2 3" key="1">
    <citation type="journal article" date="2011" name="Stand. Genomic Sci.">
        <title>Complete genome sequence of the hyperthermophilic chemolithoautotroph Pyrolobus fumarii type strain (1A).</title>
        <authorList>
            <person name="Anderson I."/>
            <person name="Goker M."/>
            <person name="Nolan M."/>
            <person name="Lucas S."/>
            <person name="Hammon N."/>
            <person name="Deshpande S."/>
            <person name="Cheng J.F."/>
            <person name="Tapia R."/>
            <person name="Han C."/>
            <person name="Goodwin L."/>
            <person name="Pitluck S."/>
            <person name="Huntemann M."/>
            <person name="Liolios K."/>
            <person name="Ivanova N."/>
            <person name="Pagani I."/>
            <person name="Mavromatis K."/>
            <person name="Ovchinikova G."/>
            <person name="Pati A."/>
            <person name="Chen A."/>
            <person name="Palaniappan K."/>
            <person name="Land M."/>
            <person name="Hauser L."/>
            <person name="Brambilla E.M."/>
            <person name="Huber H."/>
            <person name="Yasawong M."/>
            <person name="Rohde M."/>
            <person name="Spring S."/>
            <person name="Abt B."/>
            <person name="Sikorski J."/>
            <person name="Wirth R."/>
            <person name="Detter J.C."/>
            <person name="Woyke T."/>
            <person name="Bristow J."/>
            <person name="Eisen J.A."/>
            <person name="Markowitz V."/>
            <person name="Hugenholtz P."/>
            <person name="Kyrpides N.C."/>
            <person name="Klenk H.P."/>
            <person name="Lapidus A."/>
        </authorList>
    </citation>
    <scope>NUCLEOTIDE SEQUENCE [LARGE SCALE GENOMIC DNA]</scope>
    <source>
        <strain evidence="3">DSM 11204 / 1A</strain>
    </source>
</reference>
<dbReference type="Proteomes" id="UP000001037">
    <property type="component" value="Chromosome"/>
</dbReference>
<dbReference type="KEGG" id="pfm:Pyrfu_1113"/>
<feature type="transmembrane region" description="Helical" evidence="1">
    <location>
        <begin position="79"/>
        <end position="98"/>
    </location>
</feature>
<name>G0EFF6_PYRF1</name>
<feature type="transmembrane region" description="Helical" evidence="1">
    <location>
        <begin position="135"/>
        <end position="153"/>
    </location>
</feature>
<keyword evidence="1" id="KW-0472">Membrane</keyword>
<feature type="transmembrane region" description="Helical" evidence="1">
    <location>
        <begin position="50"/>
        <end position="67"/>
    </location>
</feature>
<gene>
    <name evidence="2" type="ordered locus">Pyrfu_1113</name>
</gene>
<dbReference type="InParanoid" id="G0EFF6"/>
<feature type="transmembrane region" description="Helical" evidence="1">
    <location>
        <begin position="657"/>
        <end position="678"/>
    </location>
</feature>
<feature type="transmembrane region" description="Helical" evidence="1">
    <location>
        <begin position="244"/>
        <end position="261"/>
    </location>
</feature>
<feature type="transmembrane region" description="Helical" evidence="1">
    <location>
        <begin position="219"/>
        <end position="238"/>
    </location>
</feature>
<dbReference type="AlphaFoldDB" id="G0EFF6"/>
<keyword evidence="1" id="KW-0812">Transmembrane</keyword>
<evidence type="ECO:0000256" key="1">
    <source>
        <dbReference type="SAM" id="Phobius"/>
    </source>
</evidence>
<dbReference type="HOGENOM" id="CLU_392633_0_0_2"/>
<accession>G0EFF6</accession>
<protein>
    <submittedName>
        <fullName evidence="2">Uncharacterized protein</fullName>
    </submittedName>
</protein>
<sequence length="702" mass="76526">MLFALLGTGAPRGARVKRMRVFLALLLLTVLLYNPVLLVAPLVPQTGNDGRAHLARIMCFPWCILWGDVDPRFYFGEAYMLYYGVLFYALVAPIYLAASGLTGAAYAATLAYKTGVVIVDALLAYAVYRLGKLRGLPGLITAILVLMLPPVLYTRLMGAYPFILSTALTLHAVADAMEGRLVRPWLLLSLAILAHPYGVLNALLAIVWLYACGYRLHPLGLLLLAPPLIPLVHGVIALGSRSPPLVELGPVAVVYAVFLLTRRSRSQLDTLSILYELIGLAAGLINTLVLVGAAAPEMARLIAWRFVFVNATVLRYAGRAWSLETRIPRGARLGVLVALLVLLHQSLLLYEPIPDYAALRGERVIATLDISFDYSTPVAWPHAYTYTSATGGFHQGDPLFTNITVYYEWIRSLVEDPRTARNVALIAGAGLIDTPSLAGYPAELCMEARRLLLPPFEVTLARHCIYRVGDSSLVYRVYPLVLDVHGASPLDVARLVRLYGDARIVLVSHQLPTATLTICDHPGCNVTICVSSPCPQGSIDLREALRVLPRGEEMVSPLAASMTRMNPVLPEAGRALAEAVERLEEPLYEPIPSRLEGDKLVFEAARPGWYLVLAARVLVENVKGPVDVVTSSVEGLLLLHVSRPGVVVVDYGVPGRLWAYTAMLVAYPVTLLAFYSSISSFSRRTRKPMDSTLSSSSSRSST</sequence>
<proteinExistence type="predicted"/>
<feature type="transmembrane region" description="Helical" evidence="1">
    <location>
        <begin position="21"/>
        <end position="44"/>
    </location>
</feature>